<comment type="caution">
    <text evidence="1">The sequence shown here is derived from an EMBL/GenBank/DDBJ whole genome shotgun (WGS) entry which is preliminary data.</text>
</comment>
<proteinExistence type="predicted"/>
<gene>
    <name evidence="1" type="ORF">ASU35_03125</name>
</gene>
<name>A0A0V8QC26_9FIRM</name>
<dbReference type="RefSeq" id="WP_058353635.1">
    <property type="nucleotide sequence ID" value="NZ_CABMMD010000186.1"/>
</dbReference>
<dbReference type="AlphaFoldDB" id="A0A0V8QC26"/>
<dbReference type="Proteomes" id="UP000054874">
    <property type="component" value="Unassembled WGS sequence"/>
</dbReference>
<sequence length="141" mass="15445">MSAIVTVKTVQNPVVVASGAAIRVATGSAIDDNNEVKLSLKVMDNRLQDNITLSDLLKIDSGYSVEVDFKFEGIEDSDNVYLKDNYGESRTIENGGMDNFLLSECVKGTKDTVRFTAYKNGGGNTIFFTFTLKVTLETKKD</sequence>
<accession>A0A0V8QC26</accession>
<organism evidence="1 2">
    <name type="scientific">Acetivibrio ethanolgignens</name>
    <dbReference type="NCBI Taxonomy" id="290052"/>
    <lineage>
        <taxon>Bacteria</taxon>
        <taxon>Bacillati</taxon>
        <taxon>Bacillota</taxon>
        <taxon>Clostridia</taxon>
        <taxon>Eubacteriales</taxon>
        <taxon>Oscillospiraceae</taxon>
        <taxon>Acetivibrio</taxon>
    </lineage>
</organism>
<protein>
    <submittedName>
        <fullName evidence="1">Uncharacterized protein</fullName>
    </submittedName>
</protein>
<dbReference type="EMBL" id="LNAM01000186">
    <property type="protein sequence ID" value="KSV58042.1"/>
    <property type="molecule type" value="Genomic_DNA"/>
</dbReference>
<evidence type="ECO:0000313" key="2">
    <source>
        <dbReference type="Proteomes" id="UP000054874"/>
    </source>
</evidence>
<keyword evidence="2" id="KW-1185">Reference proteome</keyword>
<evidence type="ECO:0000313" key="1">
    <source>
        <dbReference type="EMBL" id="KSV58042.1"/>
    </source>
</evidence>
<reference evidence="1 2" key="1">
    <citation type="submission" date="2015-11" db="EMBL/GenBank/DDBJ databases">
        <title>Butyribacter intestini gen. nov., sp. nov., a butyric acid-producing bacterium of the family Lachnospiraceae isolated from the human faeces.</title>
        <authorList>
            <person name="Zou Y."/>
            <person name="Xue W."/>
            <person name="Luo G."/>
            <person name="Lv M."/>
        </authorList>
    </citation>
    <scope>NUCLEOTIDE SEQUENCE [LARGE SCALE GENOMIC DNA]</scope>
    <source>
        <strain evidence="1 2">ACET-33324</strain>
    </source>
</reference>